<comment type="caution">
    <text evidence="2">The sequence shown here is derived from an EMBL/GenBank/DDBJ whole genome shotgun (WGS) entry which is preliminary data.</text>
</comment>
<proteinExistence type="predicted"/>
<organism evidence="2 3">
    <name type="scientific">Micromonospora qiuiae</name>
    <dbReference type="NCBI Taxonomy" id="502268"/>
    <lineage>
        <taxon>Bacteria</taxon>
        <taxon>Bacillati</taxon>
        <taxon>Actinomycetota</taxon>
        <taxon>Actinomycetes</taxon>
        <taxon>Micromonosporales</taxon>
        <taxon>Micromonosporaceae</taxon>
        <taxon>Micromonospora</taxon>
    </lineage>
</organism>
<gene>
    <name evidence="2" type="ORF">Vqi01_15160</name>
</gene>
<feature type="signal peptide" evidence="1">
    <location>
        <begin position="1"/>
        <end position="33"/>
    </location>
</feature>
<name>A0ABQ4J862_9ACTN</name>
<dbReference type="EMBL" id="BOPC01000018">
    <property type="protein sequence ID" value="GIJ26354.1"/>
    <property type="molecule type" value="Genomic_DNA"/>
</dbReference>
<dbReference type="Proteomes" id="UP000653076">
    <property type="component" value="Unassembled WGS sequence"/>
</dbReference>
<sequence>MRRRLSRIGAALATSAAVIIGLGAVAAPASAQASGLTFYSGQFTDTVAHFPAPSGDCSALPAAADSHIGWSGFQDVVFYRTSDCTGQATAVGTLRTYEAGRWLTFRAF</sequence>
<evidence type="ECO:0000313" key="3">
    <source>
        <dbReference type="Proteomes" id="UP000653076"/>
    </source>
</evidence>
<evidence type="ECO:0000256" key="1">
    <source>
        <dbReference type="SAM" id="SignalP"/>
    </source>
</evidence>
<evidence type="ECO:0008006" key="4">
    <source>
        <dbReference type="Google" id="ProtNLM"/>
    </source>
</evidence>
<protein>
    <recommendedName>
        <fullName evidence="4">Secreted protein</fullName>
    </recommendedName>
</protein>
<evidence type="ECO:0000313" key="2">
    <source>
        <dbReference type="EMBL" id="GIJ26354.1"/>
    </source>
</evidence>
<dbReference type="RefSeq" id="WP_204033864.1">
    <property type="nucleotide sequence ID" value="NZ_BOPC01000018.1"/>
</dbReference>
<accession>A0ABQ4J862</accession>
<reference evidence="2 3" key="1">
    <citation type="submission" date="2021-01" db="EMBL/GenBank/DDBJ databases">
        <title>Whole genome shotgun sequence of Verrucosispora qiuiae NBRC 106684.</title>
        <authorList>
            <person name="Komaki H."/>
            <person name="Tamura T."/>
        </authorList>
    </citation>
    <scope>NUCLEOTIDE SEQUENCE [LARGE SCALE GENOMIC DNA]</scope>
    <source>
        <strain evidence="2 3">NBRC 106684</strain>
    </source>
</reference>
<feature type="chain" id="PRO_5045709398" description="Secreted protein" evidence="1">
    <location>
        <begin position="34"/>
        <end position="108"/>
    </location>
</feature>
<keyword evidence="3" id="KW-1185">Reference proteome</keyword>
<keyword evidence="1" id="KW-0732">Signal</keyword>